<dbReference type="InterPro" id="IPR016032">
    <property type="entry name" value="Sig_transdc_resp-reg_C-effctor"/>
</dbReference>
<dbReference type="InterPro" id="IPR005158">
    <property type="entry name" value="BTAD"/>
</dbReference>
<organism evidence="6 7">
    <name type="scientific">Desulforamulus aeronauticus DSM 10349</name>
    <dbReference type="NCBI Taxonomy" id="1121421"/>
    <lineage>
        <taxon>Bacteria</taxon>
        <taxon>Bacillati</taxon>
        <taxon>Bacillota</taxon>
        <taxon>Clostridia</taxon>
        <taxon>Eubacteriales</taxon>
        <taxon>Peptococcaceae</taxon>
        <taxon>Desulforamulus</taxon>
    </lineage>
</organism>
<dbReference type="Pfam" id="PF00072">
    <property type="entry name" value="Response_reg"/>
    <property type="match status" value="1"/>
</dbReference>
<dbReference type="Gene3D" id="1.10.10.10">
    <property type="entry name" value="Winged helix-like DNA-binding domain superfamily/Winged helix DNA-binding domain"/>
    <property type="match status" value="1"/>
</dbReference>
<dbReference type="SMART" id="SM01043">
    <property type="entry name" value="BTAD"/>
    <property type="match status" value="1"/>
</dbReference>
<sequence length="366" mass="42193">MLRAIAVDDEILALCLLENLLQEIGGVNMIGTFTDITRALPAIVEEKPDIVFLDVEMPDQNGLSLAEQLTDLNDETNIVFVTAYEHYALQAFGVRAADYILKPIEKDRLAQTIRRFLKWTGRVSRLDVEKRCFQAHFLGNFSLRDPSGDLIKWRTKKVKELCAYLLHHRQPVHRSQIIDDLWPAVAPDKGSILLHSTVYQLRKTLKSLDCENPILYAGEFYTLCLEAESDVHEIEEILTCLSPANEQVILNLLQYANKDYLEQEDWPWSLGAREKLREACKHCLEGYVFSTPATSSKRGARRASLEKLIDMEPFEERYIQELIRHHLDLGNRRKALETYRKLEKLLTEELGEKPQLETLSLVQNLF</sequence>
<dbReference type="PANTHER" id="PTHR35807">
    <property type="entry name" value="TRANSCRIPTIONAL REGULATOR REDD-RELATED"/>
    <property type="match status" value="1"/>
</dbReference>
<dbReference type="InterPro" id="IPR001789">
    <property type="entry name" value="Sig_transdc_resp-reg_receiver"/>
</dbReference>
<evidence type="ECO:0000313" key="6">
    <source>
        <dbReference type="EMBL" id="SHL02766.1"/>
    </source>
</evidence>
<dbReference type="GO" id="GO:0000160">
    <property type="term" value="P:phosphorelay signal transduction system"/>
    <property type="evidence" value="ECO:0007669"/>
    <property type="project" value="InterPro"/>
</dbReference>
<evidence type="ECO:0000313" key="7">
    <source>
        <dbReference type="Proteomes" id="UP000183997"/>
    </source>
</evidence>
<dbReference type="EMBL" id="FRAR01000042">
    <property type="protein sequence ID" value="SHL02766.1"/>
    <property type="molecule type" value="Genomic_DNA"/>
</dbReference>
<evidence type="ECO:0000256" key="1">
    <source>
        <dbReference type="ARBA" id="ARBA00018672"/>
    </source>
</evidence>
<keyword evidence="2" id="KW-0238">DNA-binding</keyword>
<dbReference type="SUPFAM" id="SSF52172">
    <property type="entry name" value="CheY-like"/>
    <property type="match status" value="1"/>
</dbReference>
<dbReference type="Gene3D" id="1.25.40.10">
    <property type="entry name" value="Tetratricopeptide repeat domain"/>
    <property type="match status" value="1"/>
</dbReference>
<evidence type="ECO:0000259" key="5">
    <source>
        <dbReference type="PROSITE" id="PS50110"/>
    </source>
</evidence>
<dbReference type="Proteomes" id="UP000183997">
    <property type="component" value="Unassembled WGS sequence"/>
</dbReference>
<feature type="domain" description="Response regulatory" evidence="5">
    <location>
        <begin position="3"/>
        <end position="117"/>
    </location>
</feature>
<evidence type="ECO:0000256" key="4">
    <source>
        <dbReference type="PROSITE-ProRule" id="PRU00169"/>
    </source>
</evidence>
<dbReference type="Gene3D" id="3.40.50.2300">
    <property type="match status" value="1"/>
</dbReference>
<dbReference type="GO" id="GO:0006355">
    <property type="term" value="P:regulation of DNA-templated transcription"/>
    <property type="evidence" value="ECO:0007669"/>
    <property type="project" value="InterPro"/>
</dbReference>
<name>A0A1M6XA01_9FIRM</name>
<dbReference type="GO" id="GO:0003677">
    <property type="term" value="F:DNA binding"/>
    <property type="evidence" value="ECO:0007669"/>
    <property type="project" value="UniProtKB-KW"/>
</dbReference>
<dbReference type="PANTHER" id="PTHR35807:SF2">
    <property type="entry name" value="TRANSCRIPTIONAL ACTIVATOR DOMAIN"/>
    <property type="match status" value="1"/>
</dbReference>
<dbReference type="AlphaFoldDB" id="A0A1M6XA01"/>
<dbReference type="InterPro" id="IPR011990">
    <property type="entry name" value="TPR-like_helical_dom_sf"/>
</dbReference>
<dbReference type="PROSITE" id="PS50110">
    <property type="entry name" value="RESPONSE_REGULATORY"/>
    <property type="match status" value="1"/>
</dbReference>
<dbReference type="SUPFAM" id="SSF46894">
    <property type="entry name" value="C-terminal effector domain of the bipartite response regulators"/>
    <property type="match status" value="1"/>
</dbReference>
<dbReference type="InterPro" id="IPR011006">
    <property type="entry name" value="CheY-like_superfamily"/>
</dbReference>
<keyword evidence="4" id="KW-0597">Phosphoprotein</keyword>
<keyword evidence="7" id="KW-1185">Reference proteome</keyword>
<proteinExistence type="predicted"/>
<comment type="function">
    <text evidence="3">May play the central regulatory role in sporulation. It may be an element of the effector pathway responsible for the activation of sporulation genes in response to nutritional stress. Spo0A may act in concert with spo0H (a sigma factor) to control the expression of some genes that are critical to the sporulation process.</text>
</comment>
<accession>A0A1M6XA01</accession>
<dbReference type="SMART" id="SM00448">
    <property type="entry name" value="REC"/>
    <property type="match status" value="1"/>
</dbReference>
<reference evidence="7" key="1">
    <citation type="submission" date="2016-11" db="EMBL/GenBank/DDBJ databases">
        <authorList>
            <person name="Varghese N."/>
            <person name="Submissions S."/>
        </authorList>
    </citation>
    <scope>NUCLEOTIDE SEQUENCE [LARGE SCALE GENOMIC DNA]</scope>
    <source>
        <strain evidence="7">DSM 10349</strain>
    </source>
</reference>
<dbReference type="Pfam" id="PF03704">
    <property type="entry name" value="BTAD"/>
    <property type="match status" value="1"/>
</dbReference>
<dbReference type="InterPro" id="IPR036388">
    <property type="entry name" value="WH-like_DNA-bd_sf"/>
</dbReference>
<dbReference type="SUPFAM" id="SSF48452">
    <property type="entry name" value="TPR-like"/>
    <property type="match status" value="1"/>
</dbReference>
<protein>
    <recommendedName>
        <fullName evidence="1">Stage 0 sporulation protein A homolog</fullName>
    </recommendedName>
</protein>
<gene>
    <name evidence="6" type="ORF">SAMN02745123_03958</name>
</gene>
<evidence type="ECO:0000256" key="3">
    <source>
        <dbReference type="ARBA" id="ARBA00024867"/>
    </source>
</evidence>
<dbReference type="STRING" id="1121421.SAMN02745123_03958"/>
<feature type="modified residue" description="4-aspartylphosphate" evidence="4">
    <location>
        <position position="54"/>
    </location>
</feature>
<dbReference type="InterPro" id="IPR051677">
    <property type="entry name" value="AfsR-DnrI-RedD_regulator"/>
</dbReference>
<evidence type="ECO:0000256" key="2">
    <source>
        <dbReference type="ARBA" id="ARBA00023125"/>
    </source>
</evidence>